<protein>
    <recommendedName>
        <fullName evidence="3">Rab-GAP TBC domain-containing protein</fullName>
    </recommendedName>
</protein>
<sequence length="379" mass="44920">MNDSRRFVWCILLKISIEDINRKISISNLVQNADKTLINQVNCDVDRCDLQSDIDKLNLKRLLISVFSYRRENYSYIQGIHEIGKVFLTLFHEYKKSNLANIKKKLSKLIVFSERFEAIILCKLLIKKFNSEKGRVDICFKAFDRFLILYSTPYIYKSDSLAQINLEYILSNISRDLLYLLNKRSPILYNFFVKLKAKDDKESSVCMFILPWIITYFSHNISVKQKKLTYYIFDHIISSHPLYIVFLIVEIIIQSETKLFDYLEQNFGLDISLNFEENEIYPFVHFFFQNLDISNLKWKVIVSSSRKYLSSTRLNILNSYFLWEAGKRSKHNLRIGKTLFSKINVKVLIYSIFLVLISSLLFSIYIGKFNFLKIIKKKN</sequence>
<dbReference type="Gene3D" id="1.10.472.80">
    <property type="entry name" value="Ypt/Rab-GAP domain of gyp1p, domain 3"/>
    <property type="match status" value="1"/>
</dbReference>
<reference evidence="4" key="1">
    <citation type="submission" date="2015-08" db="EMBL/GenBank/DDBJ databases">
        <authorList>
            <person name="Babu N.S."/>
            <person name="Beckwith C.J."/>
            <person name="Beseler K.G."/>
            <person name="Brison A."/>
            <person name="Carone J.V."/>
            <person name="Caskin T.P."/>
            <person name="Diamond M."/>
            <person name="Durham M.E."/>
            <person name="Foxe J.M."/>
            <person name="Go M."/>
            <person name="Henderson B.A."/>
            <person name="Jones I.B."/>
            <person name="McGettigan J.A."/>
            <person name="Micheletti S.J."/>
            <person name="Nasrallah M.E."/>
            <person name="Ortiz D."/>
            <person name="Piller C.R."/>
            <person name="Privatt S.R."/>
            <person name="Schneider S.L."/>
            <person name="Sharp S."/>
            <person name="Smith T.C."/>
            <person name="Stanton J.D."/>
            <person name="Ullery H.E."/>
            <person name="Wilson R.J."/>
            <person name="Serrano M.G."/>
            <person name="Buck G."/>
            <person name="Lee V."/>
            <person name="Wang Y."/>
            <person name="Carvalho R."/>
            <person name="Voegtly L."/>
            <person name="Shi R."/>
            <person name="Duckworth R."/>
            <person name="Johnson A."/>
            <person name="Loviza R."/>
            <person name="Walstead R."/>
            <person name="Shah Z."/>
            <person name="Kiflezghi M."/>
            <person name="Wade K."/>
            <person name="Ball S.L."/>
            <person name="Bradley K.W."/>
            <person name="Asai D.J."/>
            <person name="Bowman C.A."/>
            <person name="Russell D.A."/>
            <person name="Pope W.H."/>
            <person name="Jacobs-Sera D."/>
            <person name="Hendrix R.W."/>
            <person name="Hatfull G.F."/>
        </authorList>
    </citation>
    <scope>NUCLEOTIDE SEQUENCE [LARGE SCALE GENOMIC DNA]</scope>
</reference>
<evidence type="ECO:0000259" key="3">
    <source>
        <dbReference type="PROSITE" id="PS50086"/>
    </source>
</evidence>
<dbReference type="InterPro" id="IPR000195">
    <property type="entry name" value="Rab-GAP-TBC_dom"/>
</dbReference>
<dbReference type="Proteomes" id="UP000199752">
    <property type="component" value="Chromosome 7"/>
</dbReference>
<dbReference type="PANTHER" id="PTHR20913">
    <property type="entry name" value="TBC1 DOMAIN FAMILY MEMBER 20/GTPASE"/>
    <property type="match status" value="1"/>
</dbReference>
<dbReference type="SUPFAM" id="SSF47923">
    <property type="entry name" value="Ypt/Rab-GAP domain of gyp1p"/>
    <property type="match status" value="1"/>
</dbReference>
<dbReference type="AlphaFoldDB" id="A0A0S4TIK4"/>
<keyword evidence="2" id="KW-0472">Membrane</keyword>
<dbReference type="InterPro" id="IPR035969">
    <property type="entry name" value="Rab-GAP_TBC_sf"/>
</dbReference>
<feature type="transmembrane region" description="Helical" evidence="2">
    <location>
        <begin position="347"/>
        <end position="367"/>
    </location>
</feature>
<dbReference type="Gene3D" id="1.10.8.1310">
    <property type="match status" value="1"/>
</dbReference>
<evidence type="ECO:0000256" key="1">
    <source>
        <dbReference type="ARBA" id="ARBA00022468"/>
    </source>
</evidence>
<dbReference type="VEuPathDB" id="CryptoDB:ChTU502y2012_407g1230"/>
<dbReference type="VEuPathDB" id="CryptoDB:Chro.70282"/>
<dbReference type="PANTHER" id="PTHR20913:SF7">
    <property type="entry name" value="RE60063P"/>
    <property type="match status" value="1"/>
</dbReference>
<dbReference type="PROSITE" id="PS50086">
    <property type="entry name" value="TBC_RABGAP"/>
    <property type="match status" value="1"/>
</dbReference>
<evidence type="ECO:0000313" key="4">
    <source>
        <dbReference type="EMBL" id="CUV07232.1"/>
    </source>
</evidence>
<dbReference type="GO" id="GO:0005096">
    <property type="term" value="F:GTPase activator activity"/>
    <property type="evidence" value="ECO:0007669"/>
    <property type="project" value="UniProtKB-KW"/>
</dbReference>
<dbReference type="EMBL" id="LN877953">
    <property type="protein sequence ID" value="CUV07232.1"/>
    <property type="molecule type" value="Genomic_DNA"/>
</dbReference>
<dbReference type="VEuPathDB" id="CryptoDB:GY17_00002044"/>
<evidence type="ECO:0000256" key="2">
    <source>
        <dbReference type="SAM" id="Phobius"/>
    </source>
</evidence>
<name>A0A0S4TIK4_CRYHO</name>
<dbReference type="VEuPathDB" id="CryptoDB:CHUDEA7_2460"/>
<keyword evidence="1" id="KW-0343">GTPase activation</keyword>
<keyword evidence="2" id="KW-0812">Transmembrane</keyword>
<gene>
    <name evidence="4" type="ORF">CHUDEA7_2460</name>
</gene>
<dbReference type="GO" id="GO:0006888">
    <property type="term" value="P:endoplasmic reticulum to Golgi vesicle-mediated transport"/>
    <property type="evidence" value="ECO:0007669"/>
    <property type="project" value="TreeGrafter"/>
</dbReference>
<feature type="domain" description="Rab-GAP TBC" evidence="3">
    <location>
        <begin position="1"/>
        <end position="240"/>
    </location>
</feature>
<dbReference type="GO" id="GO:0005789">
    <property type="term" value="C:endoplasmic reticulum membrane"/>
    <property type="evidence" value="ECO:0007669"/>
    <property type="project" value="TreeGrafter"/>
</dbReference>
<keyword evidence="2" id="KW-1133">Transmembrane helix</keyword>
<accession>A0A0S4TIK4</accession>
<dbReference type="InterPro" id="IPR045913">
    <property type="entry name" value="TBC20/Gyp8-like"/>
</dbReference>
<proteinExistence type="predicted"/>
<organism evidence="4">
    <name type="scientific">Cryptosporidium hominis</name>
    <dbReference type="NCBI Taxonomy" id="237895"/>
    <lineage>
        <taxon>Eukaryota</taxon>
        <taxon>Sar</taxon>
        <taxon>Alveolata</taxon>
        <taxon>Apicomplexa</taxon>
        <taxon>Conoidasida</taxon>
        <taxon>Coccidia</taxon>
        <taxon>Eucoccidiorida</taxon>
        <taxon>Eimeriorina</taxon>
        <taxon>Cryptosporidiidae</taxon>
        <taxon>Cryptosporidium</taxon>
    </lineage>
</organism>